<protein>
    <recommendedName>
        <fullName evidence="5">DUF2642 domain-containing protein</fullName>
    </recommendedName>
</protein>
<dbReference type="AlphaFoldDB" id="A0AB36JT28"/>
<comment type="caution">
    <text evidence="1">The sequence shown here is derived from an EMBL/GenBank/DDBJ whole genome shotgun (WGS) entry which is preliminary data.</text>
</comment>
<dbReference type="EMBL" id="MSPR01000003">
    <property type="protein sequence ID" value="ONK30635.1"/>
    <property type="molecule type" value="Genomic_DNA"/>
</dbReference>
<name>A0AB36JT28_9STRE</name>
<proteinExistence type="predicted"/>
<accession>A0AB36JT28</accession>
<dbReference type="Proteomes" id="UP000188946">
    <property type="component" value="Unassembled WGS sequence"/>
</dbReference>
<dbReference type="RefSeq" id="WP_076995531.1">
    <property type="nucleotide sequence ID" value="NZ_MSPR01000003.1"/>
</dbReference>
<evidence type="ECO:0000313" key="3">
    <source>
        <dbReference type="Proteomes" id="UP000188600"/>
    </source>
</evidence>
<dbReference type="Proteomes" id="UP000188600">
    <property type="component" value="Unassembled WGS sequence"/>
</dbReference>
<organism evidence="1 3">
    <name type="scientific">Streptococcus azizii</name>
    <dbReference type="NCBI Taxonomy" id="1579424"/>
    <lineage>
        <taxon>Bacteria</taxon>
        <taxon>Bacillati</taxon>
        <taxon>Bacillota</taxon>
        <taxon>Bacilli</taxon>
        <taxon>Lactobacillales</taxon>
        <taxon>Streptococcaceae</taxon>
        <taxon>Streptococcus</taxon>
    </lineage>
</organism>
<evidence type="ECO:0000313" key="1">
    <source>
        <dbReference type="EMBL" id="ONK29152.1"/>
    </source>
</evidence>
<evidence type="ECO:0008006" key="5">
    <source>
        <dbReference type="Google" id="ProtNLM"/>
    </source>
</evidence>
<sequence>MKKFLSFLFYQLNIFLGNHQVHHDTKELENFPYLDKIQLALYKKAAVHIIYANKSFTGEIIDFAPDKNRIIVKNFSRNITTIITLDAIQRVSLVPDSIRQSQKQ</sequence>
<gene>
    <name evidence="2" type="ORF">BVE84_02605</name>
    <name evidence="1" type="ORF">BVE86_01295</name>
</gene>
<evidence type="ECO:0000313" key="2">
    <source>
        <dbReference type="EMBL" id="ONK30635.1"/>
    </source>
</evidence>
<evidence type="ECO:0000313" key="4">
    <source>
        <dbReference type="Proteomes" id="UP000188946"/>
    </source>
</evidence>
<reference evidence="3 4" key="1">
    <citation type="submission" date="2016-12" db="EMBL/GenBank/DDBJ databases">
        <authorList>
            <person name="Gulvik C.A."/>
        </authorList>
    </citation>
    <scope>NUCLEOTIDE SEQUENCE [LARGE SCALE GENOMIC DNA]</scope>
    <source>
        <strain evidence="2 4">12-5202</strain>
        <strain evidence="1 3">12-5291</strain>
    </source>
</reference>
<keyword evidence="4" id="KW-1185">Reference proteome</keyword>
<dbReference type="EMBL" id="MSPT01000002">
    <property type="protein sequence ID" value="ONK29152.1"/>
    <property type="molecule type" value="Genomic_DNA"/>
</dbReference>